<dbReference type="Pfam" id="PF00410">
    <property type="entry name" value="Ribosomal_S8"/>
    <property type="match status" value="1"/>
</dbReference>
<proteinExistence type="inferred from homology"/>
<evidence type="ECO:0000256" key="3">
    <source>
        <dbReference type="ARBA" id="ARBA00023274"/>
    </source>
</evidence>
<keyword evidence="3" id="KW-0687">Ribonucleoprotein</keyword>
<evidence type="ECO:0000313" key="4">
    <source>
        <dbReference type="EMBL" id="WWD16801.1"/>
    </source>
</evidence>
<accession>A0A5M6BVS0</accession>
<dbReference type="GeneID" id="43590740"/>
<comment type="similarity">
    <text evidence="1">Belongs to the universal ribosomal protein uS8 family.</text>
</comment>
<dbReference type="Gene3D" id="3.30.1490.10">
    <property type="match status" value="1"/>
</dbReference>
<evidence type="ECO:0000313" key="5">
    <source>
        <dbReference type="Proteomes" id="UP000322225"/>
    </source>
</evidence>
<organism evidence="4 5">
    <name type="scientific">Kwoniella shandongensis</name>
    <dbReference type="NCBI Taxonomy" id="1734106"/>
    <lineage>
        <taxon>Eukaryota</taxon>
        <taxon>Fungi</taxon>
        <taxon>Dikarya</taxon>
        <taxon>Basidiomycota</taxon>
        <taxon>Agaricomycotina</taxon>
        <taxon>Tremellomycetes</taxon>
        <taxon>Tremellales</taxon>
        <taxon>Cryptococcaceae</taxon>
        <taxon>Kwoniella</taxon>
    </lineage>
</organism>
<dbReference type="FunFam" id="3.30.1490.10:FF:000005">
    <property type="entry name" value="Mitochondrial 40S ribosomal protein S8"/>
    <property type="match status" value="1"/>
</dbReference>
<protein>
    <submittedName>
        <fullName evidence="4">Uncharacterized protein</fullName>
    </submittedName>
</protein>
<evidence type="ECO:0000256" key="2">
    <source>
        <dbReference type="ARBA" id="ARBA00022980"/>
    </source>
</evidence>
<keyword evidence="2" id="KW-0689">Ribosomal protein</keyword>
<dbReference type="Gene3D" id="3.30.1370.30">
    <property type="match status" value="1"/>
</dbReference>
<dbReference type="OrthoDB" id="409928at2759"/>
<dbReference type="InterPro" id="IPR000630">
    <property type="entry name" value="Ribosomal_uS8"/>
</dbReference>
<dbReference type="KEGG" id="ksn:43590740"/>
<evidence type="ECO:0000256" key="1">
    <source>
        <dbReference type="ARBA" id="ARBA00006471"/>
    </source>
</evidence>
<reference evidence="4" key="2">
    <citation type="submission" date="2024-01" db="EMBL/GenBank/DDBJ databases">
        <title>Comparative genomics of Cryptococcus and Kwoniella reveals pathogenesis evolution and contrasting modes of karyotype evolution via chromosome fusion or intercentromeric recombination.</title>
        <authorList>
            <person name="Coelho M.A."/>
            <person name="David-Palma M."/>
            <person name="Shea T."/>
            <person name="Bowers K."/>
            <person name="McGinley-Smith S."/>
            <person name="Mohammad A.W."/>
            <person name="Gnirke A."/>
            <person name="Yurkov A.M."/>
            <person name="Nowrousian M."/>
            <person name="Sun S."/>
            <person name="Cuomo C.A."/>
            <person name="Heitman J."/>
        </authorList>
    </citation>
    <scope>NUCLEOTIDE SEQUENCE</scope>
    <source>
        <strain evidence="4">CBS 12478</strain>
    </source>
</reference>
<reference evidence="4" key="1">
    <citation type="submission" date="2017-08" db="EMBL/GenBank/DDBJ databases">
        <authorList>
            <person name="Cuomo C."/>
            <person name="Billmyre B."/>
            <person name="Heitman J."/>
        </authorList>
    </citation>
    <scope>NUCLEOTIDE SEQUENCE</scope>
    <source>
        <strain evidence="4">CBS 12478</strain>
    </source>
</reference>
<gene>
    <name evidence="4" type="ORF">CI109_101233</name>
</gene>
<dbReference type="GO" id="GO:1990904">
    <property type="term" value="C:ribonucleoprotein complex"/>
    <property type="evidence" value="ECO:0007669"/>
    <property type="project" value="UniProtKB-KW"/>
</dbReference>
<dbReference type="InterPro" id="IPR035987">
    <property type="entry name" value="Ribosomal_uS8_sf"/>
</dbReference>
<dbReference type="SUPFAM" id="SSF56047">
    <property type="entry name" value="Ribosomal protein S8"/>
    <property type="match status" value="1"/>
</dbReference>
<dbReference type="AlphaFoldDB" id="A0A5M6BVS0"/>
<dbReference type="GO" id="GO:0005840">
    <property type="term" value="C:ribosome"/>
    <property type="evidence" value="ECO:0007669"/>
    <property type="project" value="UniProtKB-KW"/>
</dbReference>
<dbReference type="EMBL" id="CP144052">
    <property type="protein sequence ID" value="WWD16801.1"/>
    <property type="molecule type" value="Genomic_DNA"/>
</dbReference>
<dbReference type="Proteomes" id="UP000322225">
    <property type="component" value="Chromosome 2"/>
</dbReference>
<keyword evidence="5" id="KW-1185">Reference proteome</keyword>
<name>A0A5M6BVS0_9TREE</name>
<dbReference type="RefSeq" id="XP_031859098.1">
    <property type="nucleotide sequence ID" value="XM_032006582.1"/>
</dbReference>
<dbReference type="GO" id="GO:0003735">
    <property type="term" value="F:structural constituent of ribosome"/>
    <property type="evidence" value="ECO:0007669"/>
    <property type="project" value="InterPro"/>
</dbReference>
<sequence length="167" mass="18142">MTTKALGPLPANLCAHLQNTSRGFHAQTSLPYSTSSLAISSILLRSGLISNVTLGSPAGPSPSSFPNLPIPARKLWIGLKHRNGQPVLRRMNLVSKPSFRVVVTREELGRLLVGKRARNVAGVGIGEILIVRTEEDQRQGRLRGERFMEGWEAWRAGLGGEVICRVG</sequence>
<dbReference type="GO" id="GO:0006412">
    <property type="term" value="P:translation"/>
    <property type="evidence" value="ECO:0007669"/>
    <property type="project" value="InterPro"/>
</dbReference>